<accession>A0A5B0Q500</accession>
<comment type="caution">
    <text evidence="2">The sequence shown here is derived from an EMBL/GenBank/DDBJ whole genome shotgun (WGS) entry which is preliminary data.</text>
</comment>
<proteinExistence type="predicted"/>
<dbReference type="AlphaFoldDB" id="A0A5B0Q500"/>
<feature type="region of interest" description="Disordered" evidence="1">
    <location>
        <begin position="1"/>
        <end position="75"/>
    </location>
</feature>
<feature type="region of interest" description="Disordered" evidence="1">
    <location>
        <begin position="582"/>
        <end position="620"/>
    </location>
</feature>
<dbReference type="Proteomes" id="UP000324748">
    <property type="component" value="Unassembled WGS sequence"/>
</dbReference>
<evidence type="ECO:0000313" key="2">
    <source>
        <dbReference type="EMBL" id="KAA1108162.1"/>
    </source>
</evidence>
<protein>
    <submittedName>
        <fullName evidence="2">Uncharacterized protein</fullName>
    </submittedName>
</protein>
<organism evidence="2 3">
    <name type="scientific">Puccinia graminis f. sp. tritici</name>
    <dbReference type="NCBI Taxonomy" id="56615"/>
    <lineage>
        <taxon>Eukaryota</taxon>
        <taxon>Fungi</taxon>
        <taxon>Dikarya</taxon>
        <taxon>Basidiomycota</taxon>
        <taxon>Pucciniomycotina</taxon>
        <taxon>Pucciniomycetes</taxon>
        <taxon>Pucciniales</taxon>
        <taxon>Pucciniaceae</taxon>
        <taxon>Puccinia</taxon>
    </lineage>
</organism>
<feature type="compositionally biased region" description="Polar residues" evidence="1">
    <location>
        <begin position="20"/>
        <end position="31"/>
    </location>
</feature>
<evidence type="ECO:0000313" key="3">
    <source>
        <dbReference type="Proteomes" id="UP000324748"/>
    </source>
</evidence>
<sequence length="620" mass="68575">MSSDQGNPAFPIGSDDVSGTGDQPTSLNQGNPALPIERNDGSGTVDHPTSLDQGNQALPIESNGGSGTVDHPTSLDQGNIALSIESNDGSGTVDHTTSLDQGNIALSIGSNDGSGTVDHPTSLEQENLALPIESNDGSGTVDHPTSLEQENLALPIESNDGPGTVDHPTSLDQGNPAFPIESNDGSGTVDHPTSLDQGNIALSIESNDGSGTVDHPTSLEQENLALPIESNIVSVIGHNPNMKTGKINVPLNEELRIIMANQKAVQLMCTELKKDLKELKEKLGAKPVLQPTVDRMTFVDQFFPHFSPKAAAKEFNFEERIILSSATIYRNEKYQELLDRLEAHEIELTMELLPVEHSFLSLLLEEHFQNVQKKVSENYHYRNLQAKLLQMRIKRRQLEMQAGNKRMFLALGITQPWKHATPTVCAYDYNEELNSVVANQTEETQLMCTEMKNDLKELKGKLVATPLLQPNTPVDRMTFVDQFFPHLTPNAAVKEFNFEERLILSSATIYRNEKYQELLNRLEAHELKLIMELLPVEHSMFLTIHELAQKVEKKISSTNDYQTLQAKLLQMRIKRRHLELRVKAHKRPRNTCNPPPANINNEASSSDGTGGSSSLIYPKM</sequence>
<gene>
    <name evidence="2" type="ORF">PGT21_002302</name>
</gene>
<evidence type="ECO:0000256" key="1">
    <source>
        <dbReference type="SAM" id="MobiDB-lite"/>
    </source>
</evidence>
<feature type="region of interest" description="Disordered" evidence="1">
    <location>
        <begin position="155"/>
        <end position="195"/>
    </location>
</feature>
<keyword evidence="3" id="KW-1185">Reference proteome</keyword>
<dbReference type="EMBL" id="VSWC01000028">
    <property type="protein sequence ID" value="KAA1108162.1"/>
    <property type="molecule type" value="Genomic_DNA"/>
</dbReference>
<reference evidence="2 3" key="1">
    <citation type="submission" date="2019-05" db="EMBL/GenBank/DDBJ databases">
        <title>Emergence of the Ug99 lineage of the wheat stem rust pathogen through somatic hybridization.</title>
        <authorList>
            <person name="Li F."/>
            <person name="Upadhyaya N.M."/>
            <person name="Sperschneider J."/>
            <person name="Matny O."/>
            <person name="Nguyen-Phuc H."/>
            <person name="Mago R."/>
            <person name="Raley C."/>
            <person name="Miller M.E."/>
            <person name="Silverstein K.A.T."/>
            <person name="Henningsen E."/>
            <person name="Hirsch C.D."/>
            <person name="Visser B."/>
            <person name="Pretorius Z.A."/>
            <person name="Steffenson B.J."/>
            <person name="Schwessinger B."/>
            <person name="Dodds P.N."/>
            <person name="Figueroa M."/>
        </authorList>
    </citation>
    <scope>NUCLEOTIDE SEQUENCE [LARGE SCALE GENOMIC DNA]</scope>
    <source>
        <strain evidence="2">21-0</strain>
    </source>
</reference>
<name>A0A5B0Q500_PUCGR</name>